<keyword evidence="1" id="KW-0175">Coiled coil</keyword>
<dbReference type="Proteomes" id="UP000286501">
    <property type="component" value="Unassembled WGS sequence"/>
</dbReference>
<dbReference type="EMBL" id="QRIN01000009">
    <property type="protein sequence ID" value="RHG68102.1"/>
    <property type="molecule type" value="Genomic_DNA"/>
</dbReference>
<dbReference type="AlphaFoldDB" id="A0A3R6IF54"/>
<proteinExistence type="predicted"/>
<evidence type="ECO:0000313" key="4">
    <source>
        <dbReference type="Proteomes" id="UP000286501"/>
    </source>
</evidence>
<feature type="coiled-coil region" evidence="1">
    <location>
        <begin position="58"/>
        <end position="86"/>
    </location>
</feature>
<keyword evidence="2" id="KW-0812">Transmembrane</keyword>
<organism evidence="3 4">
    <name type="scientific">Segatella copri</name>
    <dbReference type="NCBI Taxonomy" id="165179"/>
    <lineage>
        <taxon>Bacteria</taxon>
        <taxon>Pseudomonadati</taxon>
        <taxon>Bacteroidota</taxon>
        <taxon>Bacteroidia</taxon>
        <taxon>Bacteroidales</taxon>
        <taxon>Prevotellaceae</taxon>
        <taxon>Segatella</taxon>
    </lineage>
</organism>
<evidence type="ECO:0000256" key="1">
    <source>
        <dbReference type="SAM" id="Coils"/>
    </source>
</evidence>
<feature type="transmembrane region" description="Helical" evidence="2">
    <location>
        <begin position="12"/>
        <end position="31"/>
    </location>
</feature>
<name>A0A3R6IF54_9BACT</name>
<dbReference type="RefSeq" id="WP_118200317.1">
    <property type="nucleotide sequence ID" value="NZ_QRIE01000015.1"/>
</dbReference>
<reference evidence="3 4" key="1">
    <citation type="submission" date="2018-08" db="EMBL/GenBank/DDBJ databases">
        <title>A genome reference for cultivated species of the human gut microbiota.</title>
        <authorList>
            <person name="Zou Y."/>
            <person name="Xue W."/>
            <person name="Luo G."/>
        </authorList>
    </citation>
    <scope>NUCLEOTIDE SEQUENCE [LARGE SCALE GENOMIC DNA]</scope>
    <source>
        <strain evidence="3 4">AM22-1</strain>
    </source>
</reference>
<evidence type="ECO:0000313" key="3">
    <source>
        <dbReference type="EMBL" id="RHG68102.1"/>
    </source>
</evidence>
<protein>
    <submittedName>
        <fullName evidence="3">Uncharacterized protein</fullName>
    </submittedName>
</protein>
<comment type="caution">
    <text evidence="3">The sequence shown here is derived from an EMBL/GenBank/DDBJ whole genome shotgun (WGS) entry which is preliminary data.</text>
</comment>
<keyword evidence="2" id="KW-0472">Membrane</keyword>
<accession>A0A3R6IF54</accession>
<gene>
    <name evidence="3" type="ORF">DW250_03285</name>
</gene>
<evidence type="ECO:0000256" key="2">
    <source>
        <dbReference type="SAM" id="Phobius"/>
    </source>
</evidence>
<keyword evidence="2" id="KW-1133">Transmembrane helix</keyword>
<sequence>MKERLKMIFDRIDIFVVCIVIGLCFCIVEAFLGIWNMFADCFFITFLATECCYILRCKEKLQIELIETKEKLKEAEKNANDNLLQLHQYSRYASLVCQYRNLWREKCRLAEAKVLYCKRKLTTSGLLEHMRIREENIADIEKCIQRNIVDFEKCIQRKKMTNTIKA</sequence>